<dbReference type="GeneID" id="63702083"/>
<dbReference type="InterPro" id="IPR011990">
    <property type="entry name" value="TPR-like_helical_dom_sf"/>
</dbReference>
<dbReference type="RefSeq" id="XP_040635783.1">
    <property type="nucleotide sequence ID" value="XM_040786959.1"/>
</dbReference>
<dbReference type="Gene3D" id="1.25.40.10">
    <property type="entry name" value="Tetratricopeptide repeat domain"/>
    <property type="match status" value="1"/>
</dbReference>
<protein>
    <submittedName>
        <fullName evidence="1">Uncharacterized protein</fullName>
    </submittedName>
</protein>
<dbReference type="GO" id="GO:0070034">
    <property type="term" value="F:telomerase RNA binding"/>
    <property type="evidence" value="ECO:0007669"/>
    <property type="project" value="TreeGrafter"/>
</dbReference>
<evidence type="ECO:0000313" key="2">
    <source>
        <dbReference type="Proteomes" id="UP000019804"/>
    </source>
</evidence>
<dbReference type="PANTHER" id="PTHR15696:SF0">
    <property type="entry name" value="TELOMERASE-BINDING PROTEIN EST1A"/>
    <property type="match status" value="1"/>
</dbReference>
<dbReference type="OrthoDB" id="2017974at2759"/>
<sequence length="345" mass="39681">MTLLLESVPAFEDTWVECLGDLARYRMAIESSGLQDRKTWASITRHWYHKAADKRPNFGRIQQHLAVLAWPDMLQELFYYTKSLVSVGLFPPAGERITSFFQRVPNEPKPDYLLIFSSVFVTAHGTLLTQGSLSDFRMHVDLHLLYLNEYICQLGSEFKMHGVPITSCNFAAIFQYGSTNAVLSNEFKEGLAQDETNLDVLMNWTPVENLDTIEAEFCEYQNSQSQKKLVSYGAHVTFETLYTLLDQIGNKNVFPAVHAYLAFIWCMTRNDNSIRHVELVVPWRKLTVSLNAMIWSNMDFRVMERDEIPVAENRMCFPENFLFRGQVWSASGETNFVVFGNNAFT</sequence>
<dbReference type="GO" id="GO:0005697">
    <property type="term" value="C:telomerase holoenzyme complex"/>
    <property type="evidence" value="ECO:0007669"/>
    <property type="project" value="TreeGrafter"/>
</dbReference>
<dbReference type="SUPFAM" id="SSF48452">
    <property type="entry name" value="TPR-like"/>
    <property type="match status" value="1"/>
</dbReference>
<dbReference type="GO" id="GO:0000184">
    <property type="term" value="P:nuclear-transcribed mRNA catabolic process, nonsense-mediated decay"/>
    <property type="evidence" value="ECO:0007669"/>
    <property type="project" value="TreeGrafter"/>
</dbReference>
<dbReference type="Proteomes" id="UP000019804">
    <property type="component" value="Unassembled WGS sequence"/>
</dbReference>
<name>A0A017S7H1_ASPRC</name>
<dbReference type="PANTHER" id="PTHR15696">
    <property type="entry name" value="SMG-7 SUPPRESSOR WITH MORPHOLOGICAL EFFECT ON GENITALIA PROTEIN 7"/>
    <property type="match status" value="1"/>
</dbReference>
<accession>A0A017S7H1</accession>
<keyword evidence="2" id="KW-1185">Reference proteome</keyword>
<dbReference type="HOGENOM" id="CLU_010014_4_0_1"/>
<reference evidence="2" key="1">
    <citation type="journal article" date="2014" name="Nat. Commun.">
        <title>Genomic adaptations of the halophilic Dead Sea filamentous fungus Eurotium rubrum.</title>
        <authorList>
            <person name="Kis-Papo T."/>
            <person name="Weig A.R."/>
            <person name="Riley R."/>
            <person name="Persoh D."/>
            <person name="Salamov A."/>
            <person name="Sun H."/>
            <person name="Lipzen A."/>
            <person name="Wasser S.P."/>
            <person name="Rambold G."/>
            <person name="Grigoriev I.V."/>
            <person name="Nevo E."/>
        </authorList>
    </citation>
    <scope>NUCLEOTIDE SEQUENCE [LARGE SCALE GENOMIC DNA]</scope>
    <source>
        <strain evidence="2">CBS 135680</strain>
    </source>
</reference>
<evidence type="ECO:0000313" key="1">
    <source>
        <dbReference type="EMBL" id="EYE92095.1"/>
    </source>
</evidence>
<organism evidence="1 2">
    <name type="scientific">Aspergillus ruber (strain CBS 135680)</name>
    <dbReference type="NCBI Taxonomy" id="1388766"/>
    <lineage>
        <taxon>Eukaryota</taxon>
        <taxon>Fungi</taxon>
        <taxon>Dikarya</taxon>
        <taxon>Ascomycota</taxon>
        <taxon>Pezizomycotina</taxon>
        <taxon>Eurotiomycetes</taxon>
        <taxon>Eurotiomycetidae</taxon>
        <taxon>Eurotiales</taxon>
        <taxon>Aspergillaceae</taxon>
        <taxon>Aspergillus</taxon>
        <taxon>Aspergillus subgen. Aspergillus</taxon>
    </lineage>
</organism>
<proteinExistence type="predicted"/>
<dbReference type="InterPro" id="IPR045153">
    <property type="entry name" value="Est1/Ebs1-like"/>
</dbReference>
<gene>
    <name evidence="1" type="ORF">EURHEDRAFT_525771</name>
</gene>
<dbReference type="STRING" id="1388766.A0A017S7H1"/>
<dbReference type="EMBL" id="KK088439">
    <property type="protein sequence ID" value="EYE92095.1"/>
    <property type="molecule type" value="Genomic_DNA"/>
</dbReference>
<dbReference type="AlphaFoldDB" id="A0A017S7H1"/>
<dbReference type="GO" id="GO:0042162">
    <property type="term" value="F:telomeric DNA binding"/>
    <property type="evidence" value="ECO:0007669"/>
    <property type="project" value="TreeGrafter"/>
</dbReference>